<evidence type="ECO:0000259" key="5">
    <source>
        <dbReference type="PROSITE" id="PS50937"/>
    </source>
</evidence>
<dbReference type="InterPro" id="IPR000551">
    <property type="entry name" value="MerR-type_HTH_dom"/>
</dbReference>
<keyword evidence="7" id="KW-1185">Reference proteome</keyword>
<feature type="domain" description="HTH merR-type" evidence="5">
    <location>
        <begin position="1"/>
        <end position="68"/>
    </location>
</feature>
<evidence type="ECO:0000313" key="7">
    <source>
        <dbReference type="Proteomes" id="UP001229346"/>
    </source>
</evidence>
<name>A0ABT9TX06_PAEHA</name>
<dbReference type="PANTHER" id="PTHR30204:SF69">
    <property type="entry name" value="MERR-FAMILY TRANSCRIPTIONAL REGULATOR"/>
    <property type="match status" value="1"/>
</dbReference>
<keyword evidence="1" id="KW-0678">Repressor</keyword>
<dbReference type="EMBL" id="JAUSSU010000002">
    <property type="protein sequence ID" value="MDQ0111431.1"/>
    <property type="molecule type" value="Genomic_DNA"/>
</dbReference>
<sequence length="233" mass="27044">MRPIDIAKKLNISTSALRHYESWGVLPPVERGANGYRNYTELHFAYFECIRAMNEGFGMTTTVEVLKLLLSNHVDEALWIVNEAQAELQSDKLMAEKTIEALDAKELDNLDRWGRRKWMSIGEVSKATSVPASAIRHWEKMGLITVSRNDENGYRIFSPTQIRQILIIGTLRMAVWSLDTIKQVIHELDHNNIEQARRIAKDSLRFLNKINRNRMKGIRYLYRLIEWEEGSIS</sequence>
<evidence type="ECO:0000256" key="3">
    <source>
        <dbReference type="ARBA" id="ARBA00023125"/>
    </source>
</evidence>
<feature type="domain" description="HTH merR-type" evidence="5">
    <location>
        <begin position="118"/>
        <end position="187"/>
    </location>
</feature>
<dbReference type="PANTHER" id="PTHR30204">
    <property type="entry name" value="REDOX-CYCLING DRUG-SENSING TRANSCRIPTIONAL ACTIVATOR SOXR"/>
    <property type="match status" value="1"/>
</dbReference>
<dbReference type="Gene3D" id="1.10.1660.10">
    <property type="match status" value="2"/>
</dbReference>
<comment type="caution">
    <text evidence="6">The sequence shown here is derived from an EMBL/GenBank/DDBJ whole genome shotgun (WGS) entry which is preliminary data.</text>
</comment>
<dbReference type="RefSeq" id="WP_307201409.1">
    <property type="nucleotide sequence ID" value="NZ_JAUSSU010000002.1"/>
</dbReference>
<dbReference type="SUPFAM" id="SSF46955">
    <property type="entry name" value="Putative DNA-binding domain"/>
    <property type="match status" value="2"/>
</dbReference>
<dbReference type="PROSITE" id="PS50937">
    <property type="entry name" value="HTH_MERR_2"/>
    <property type="match status" value="2"/>
</dbReference>
<dbReference type="Proteomes" id="UP001229346">
    <property type="component" value="Unassembled WGS sequence"/>
</dbReference>
<gene>
    <name evidence="6" type="ORF">J2T15_000864</name>
</gene>
<keyword evidence="3 6" id="KW-0238">DNA-binding</keyword>
<dbReference type="SMART" id="SM00422">
    <property type="entry name" value="HTH_MERR"/>
    <property type="match status" value="2"/>
</dbReference>
<evidence type="ECO:0000256" key="2">
    <source>
        <dbReference type="ARBA" id="ARBA00023015"/>
    </source>
</evidence>
<dbReference type="InterPro" id="IPR009061">
    <property type="entry name" value="DNA-bd_dom_put_sf"/>
</dbReference>
<keyword evidence="2" id="KW-0805">Transcription regulation</keyword>
<evidence type="ECO:0000256" key="1">
    <source>
        <dbReference type="ARBA" id="ARBA00022491"/>
    </source>
</evidence>
<reference evidence="6 7" key="1">
    <citation type="submission" date="2023-07" db="EMBL/GenBank/DDBJ databases">
        <title>Sorghum-associated microbial communities from plants grown in Nebraska, USA.</title>
        <authorList>
            <person name="Schachtman D."/>
        </authorList>
    </citation>
    <scope>NUCLEOTIDE SEQUENCE [LARGE SCALE GENOMIC DNA]</scope>
    <source>
        <strain evidence="6 7">CC482</strain>
    </source>
</reference>
<proteinExistence type="predicted"/>
<keyword evidence="4" id="KW-0804">Transcription</keyword>
<protein>
    <submittedName>
        <fullName evidence="6">DNA-binding transcriptional MerR regulator</fullName>
    </submittedName>
</protein>
<accession>A0ABT9TX06</accession>
<dbReference type="InterPro" id="IPR047057">
    <property type="entry name" value="MerR_fam"/>
</dbReference>
<dbReference type="Pfam" id="PF00376">
    <property type="entry name" value="MerR"/>
    <property type="match status" value="1"/>
</dbReference>
<organism evidence="6 7">
    <name type="scientific">Paenibacillus harenae</name>
    <dbReference type="NCBI Taxonomy" id="306543"/>
    <lineage>
        <taxon>Bacteria</taxon>
        <taxon>Bacillati</taxon>
        <taxon>Bacillota</taxon>
        <taxon>Bacilli</taxon>
        <taxon>Bacillales</taxon>
        <taxon>Paenibacillaceae</taxon>
        <taxon>Paenibacillus</taxon>
    </lineage>
</organism>
<dbReference type="GO" id="GO:0003677">
    <property type="term" value="F:DNA binding"/>
    <property type="evidence" value="ECO:0007669"/>
    <property type="project" value="UniProtKB-KW"/>
</dbReference>
<evidence type="ECO:0000313" key="6">
    <source>
        <dbReference type="EMBL" id="MDQ0111431.1"/>
    </source>
</evidence>
<dbReference type="Pfam" id="PF13411">
    <property type="entry name" value="MerR_1"/>
    <property type="match status" value="1"/>
</dbReference>
<evidence type="ECO:0000256" key="4">
    <source>
        <dbReference type="ARBA" id="ARBA00023163"/>
    </source>
</evidence>